<name>W0RFB6_9BACT</name>
<dbReference type="Gene3D" id="3.30.70.270">
    <property type="match status" value="1"/>
</dbReference>
<feature type="domain" description="PAS" evidence="1">
    <location>
        <begin position="12"/>
        <end position="48"/>
    </location>
</feature>
<dbReference type="HOGENOM" id="CLU_949157_0_0_0"/>
<dbReference type="PROSITE" id="PS50113">
    <property type="entry name" value="PAC"/>
    <property type="match status" value="1"/>
</dbReference>
<dbReference type="Gene3D" id="3.30.450.20">
    <property type="entry name" value="PAS domain"/>
    <property type="match status" value="1"/>
</dbReference>
<keyword evidence="5" id="KW-1185">Reference proteome</keyword>
<dbReference type="PANTHER" id="PTHR44757">
    <property type="entry name" value="DIGUANYLATE CYCLASE DGCP"/>
    <property type="match status" value="1"/>
</dbReference>
<dbReference type="NCBIfam" id="TIGR00229">
    <property type="entry name" value="sensory_box"/>
    <property type="match status" value="1"/>
</dbReference>
<dbReference type="OrthoDB" id="8573350at2"/>
<dbReference type="Pfam" id="PF00990">
    <property type="entry name" value="GGDEF"/>
    <property type="match status" value="1"/>
</dbReference>
<dbReference type="InterPro" id="IPR043128">
    <property type="entry name" value="Rev_trsase/Diguanyl_cyclase"/>
</dbReference>
<evidence type="ECO:0000259" key="3">
    <source>
        <dbReference type="PROSITE" id="PS50887"/>
    </source>
</evidence>
<proteinExistence type="predicted"/>
<dbReference type="RefSeq" id="WP_025410645.1">
    <property type="nucleotide sequence ID" value="NZ_CP007128.1"/>
</dbReference>
<dbReference type="SUPFAM" id="SSF55073">
    <property type="entry name" value="Nucleotide cyclase"/>
    <property type="match status" value="1"/>
</dbReference>
<dbReference type="PANTHER" id="PTHR44757:SF2">
    <property type="entry name" value="BIOFILM ARCHITECTURE MAINTENANCE PROTEIN MBAA"/>
    <property type="match status" value="1"/>
</dbReference>
<dbReference type="InParanoid" id="W0RFB6"/>
<evidence type="ECO:0000259" key="2">
    <source>
        <dbReference type="PROSITE" id="PS50113"/>
    </source>
</evidence>
<dbReference type="AlphaFoldDB" id="W0RFB6"/>
<dbReference type="InterPro" id="IPR035965">
    <property type="entry name" value="PAS-like_dom_sf"/>
</dbReference>
<dbReference type="Proteomes" id="UP000019151">
    <property type="component" value="Chromosome"/>
</dbReference>
<dbReference type="InterPro" id="IPR000160">
    <property type="entry name" value="GGDEF_dom"/>
</dbReference>
<dbReference type="InterPro" id="IPR000014">
    <property type="entry name" value="PAS"/>
</dbReference>
<dbReference type="SMART" id="SM00091">
    <property type="entry name" value="PAS"/>
    <property type="match status" value="1"/>
</dbReference>
<dbReference type="Pfam" id="PF13426">
    <property type="entry name" value="PAS_9"/>
    <property type="match status" value="1"/>
</dbReference>
<dbReference type="PROSITE" id="PS50887">
    <property type="entry name" value="GGDEF"/>
    <property type="match status" value="1"/>
</dbReference>
<dbReference type="SUPFAM" id="SSF55785">
    <property type="entry name" value="PYP-like sensor domain (PAS domain)"/>
    <property type="match status" value="1"/>
</dbReference>
<dbReference type="STRING" id="861299.J421_1595"/>
<dbReference type="SMART" id="SM00267">
    <property type="entry name" value="GGDEF"/>
    <property type="match status" value="1"/>
</dbReference>
<evidence type="ECO:0000259" key="1">
    <source>
        <dbReference type="PROSITE" id="PS50112"/>
    </source>
</evidence>
<accession>W0RFB6</accession>
<feature type="domain" description="PAC" evidence="2">
    <location>
        <begin position="82"/>
        <end position="133"/>
    </location>
</feature>
<protein>
    <submittedName>
        <fullName evidence="4">Diguanylate cyclase</fullName>
    </submittedName>
</protein>
<dbReference type="eggNOG" id="COG2199">
    <property type="taxonomic scope" value="Bacteria"/>
</dbReference>
<evidence type="ECO:0000313" key="4">
    <source>
        <dbReference type="EMBL" id="AHG89132.1"/>
    </source>
</evidence>
<dbReference type="EMBL" id="CP007128">
    <property type="protein sequence ID" value="AHG89132.1"/>
    <property type="molecule type" value="Genomic_DNA"/>
</dbReference>
<dbReference type="CDD" id="cd01949">
    <property type="entry name" value="GGDEF"/>
    <property type="match status" value="1"/>
</dbReference>
<dbReference type="KEGG" id="gba:J421_1595"/>
<dbReference type="CDD" id="cd00130">
    <property type="entry name" value="PAS"/>
    <property type="match status" value="1"/>
</dbReference>
<dbReference type="InterPro" id="IPR052155">
    <property type="entry name" value="Biofilm_reg_signaling"/>
</dbReference>
<dbReference type="InterPro" id="IPR029787">
    <property type="entry name" value="Nucleotide_cyclase"/>
</dbReference>
<organism evidence="4 5">
    <name type="scientific">Gemmatirosa kalamazoonensis</name>
    <dbReference type="NCBI Taxonomy" id="861299"/>
    <lineage>
        <taxon>Bacteria</taxon>
        <taxon>Pseudomonadati</taxon>
        <taxon>Gemmatimonadota</taxon>
        <taxon>Gemmatimonadia</taxon>
        <taxon>Gemmatimonadales</taxon>
        <taxon>Gemmatimonadaceae</taxon>
        <taxon>Gemmatirosa</taxon>
    </lineage>
</organism>
<dbReference type="NCBIfam" id="TIGR00254">
    <property type="entry name" value="GGDEF"/>
    <property type="match status" value="1"/>
</dbReference>
<dbReference type="InterPro" id="IPR000700">
    <property type="entry name" value="PAS-assoc_C"/>
</dbReference>
<feature type="domain" description="GGDEF" evidence="3">
    <location>
        <begin position="162"/>
        <end position="286"/>
    </location>
</feature>
<gene>
    <name evidence="4" type="ORF">J421_1595</name>
</gene>
<sequence length="293" mass="32562">MSQTPHLQSLDDPDTLRELTRYLREGLYVTDADGRLLDASPAFLEIVGAATVGDVAGRVFDEFLADPGRRRAAIGAIDATVRELELTLLRADGEQRTVLDTVFQRRDDAGRVFLHGILLDVTPHRALEARLRESATRDALTGAFNRRQLDAIGREMEPDAGGGWGCLYVDVEAFGAYNVRYGQEAGDAVLVRMARFLMRHVRADEPVVRLGNDEFVVILRGATDQRTERVARRLQLTALRTAPTAFSLGWAVRDGDEGIDTLVDRAARRRVPVRVVERMRDARGAEIEELANV</sequence>
<evidence type="ECO:0000313" key="5">
    <source>
        <dbReference type="Proteomes" id="UP000019151"/>
    </source>
</evidence>
<dbReference type="PROSITE" id="PS50112">
    <property type="entry name" value="PAS"/>
    <property type="match status" value="1"/>
</dbReference>
<reference evidence="4 5" key="1">
    <citation type="journal article" date="2014" name="Genome Announc.">
        <title>Genome Sequence and Methylome of Soil Bacterium Gemmatirosa kalamazoonensis KBS708T, a Member of the Rarely Cultivated Gemmatimonadetes Phylum.</title>
        <authorList>
            <person name="Debruyn J.M."/>
            <person name="Radosevich M."/>
            <person name="Wommack K.E."/>
            <person name="Polson S.W."/>
            <person name="Hauser L.J."/>
            <person name="Fawaz M.N."/>
            <person name="Korlach J."/>
            <person name="Tsai Y.C."/>
        </authorList>
    </citation>
    <scope>NUCLEOTIDE SEQUENCE [LARGE SCALE GENOMIC DNA]</scope>
    <source>
        <strain evidence="4 5">KBS708</strain>
    </source>
</reference>